<dbReference type="GO" id="GO:0009535">
    <property type="term" value="C:chloroplast thylakoid membrane"/>
    <property type="evidence" value="ECO:0007669"/>
    <property type="project" value="TreeGrafter"/>
</dbReference>
<dbReference type="PANTHER" id="PTHR37240">
    <property type="entry name" value="PREPROTEIN TRANSLOCASE SUBUNIT SECE1"/>
    <property type="match status" value="1"/>
</dbReference>
<name>A0A9D4ZDH3_ADICA</name>
<evidence type="ECO:0000313" key="2">
    <source>
        <dbReference type="EMBL" id="KAI5069430.1"/>
    </source>
</evidence>
<proteinExistence type="predicted"/>
<evidence type="ECO:0000256" key="1">
    <source>
        <dbReference type="SAM" id="MobiDB-lite"/>
    </source>
</evidence>
<protein>
    <submittedName>
        <fullName evidence="2">Uncharacterized protein</fullName>
    </submittedName>
</protein>
<sequence>MASCTRASVGRSIFPTCRSCAAESIRSCSNQRNTVFDPSSREIFANPTIRTDKSVCCALDGNSTSSTTADADPPSSPTGKEQEEGNVAEYEEAESVGKALSQIRQERLVSGQESPSKTEDFWRGVLEEIQLIEWPSLQKVLGTTGVVTGIIIA</sequence>
<keyword evidence="3" id="KW-1185">Reference proteome</keyword>
<gene>
    <name evidence="2" type="ORF">GOP47_0015731</name>
</gene>
<comment type="caution">
    <text evidence="2">The sequence shown here is derived from an EMBL/GenBank/DDBJ whole genome shotgun (WGS) entry which is preliminary data.</text>
</comment>
<organism evidence="2 3">
    <name type="scientific">Adiantum capillus-veneris</name>
    <name type="common">Maidenhair fern</name>
    <dbReference type="NCBI Taxonomy" id="13818"/>
    <lineage>
        <taxon>Eukaryota</taxon>
        <taxon>Viridiplantae</taxon>
        <taxon>Streptophyta</taxon>
        <taxon>Embryophyta</taxon>
        <taxon>Tracheophyta</taxon>
        <taxon>Polypodiopsida</taxon>
        <taxon>Polypodiidae</taxon>
        <taxon>Polypodiales</taxon>
        <taxon>Pteridineae</taxon>
        <taxon>Pteridaceae</taxon>
        <taxon>Vittarioideae</taxon>
        <taxon>Adiantum</taxon>
    </lineage>
</organism>
<feature type="compositionally biased region" description="Acidic residues" evidence="1">
    <location>
        <begin position="84"/>
        <end position="93"/>
    </location>
</feature>
<reference evidence="2" key="1">
    <citation type="submission" date="2021-01" db="EMBL/GenBank/DDBJ databases">
        <title>Adiantum capillus-veneris genome.</title>
        <authorList>
            <person name="Fang Y."/>
            <person name="Liao Q."/>
        </authorList>
    </citation>
    <scope>NUCLEOTIDE SEQUENCE</scope>
    <source>
        <strain evidence="2">H3</strain>
        <tissue evidence="2">Leaf</tissue>
    </source>
</reference>
<evidence type="ECO:0000313" key="3">
    <source>
        <dbReference type="Proteomes" id="UP000886520"/>
    </source>
</evidence>
<feature type="region of interest" description="Disordered" evidence="1">
    <location>
        <begin position="61"/>
        <end position="93"/>
    </location>
</feature>
<dbReference type="Proteomes" id="UP000886520">
    <property type="component" value="Chromosome 15"/>
</dbReference>
<accession>A0A9D4ZDH3</accession>
<dbReference type="AlphaFoldDB" id="A0A9D4ZDH3"/>
<dbReference type="EMBL" id="JABFUD020000015">
    <property type="protein sequence ID" value="KAI5069430.1"/>
    <property type="molecule type" value="Genomic_DNA"/>
</dbReference>
<dbReference type="OrthoDB" id="1937988at2759"/>
<dbReference type="InterPro" id="IPR055330">
    <property type="entry name" value="SECE1-like"/>
</dbReference>
<dbReference type="PANTHER" id="PTHR37240:SF1">
    <property type="entry name" value="PREPROTEIN TRANSLOCASE SUBUNIT SECE1"/>
    <property type="match status" value="1"/>
</dbReference>